<feature type="domain" description="Methyltransferase type 11" evidence="1">
    <location>
        <begin position="58"/>
        <end position="104"/>
    </location>
</feature>
<dbReference type="InterPro" id="IPR029063">
    <property type="entry name" value="SAM-dependent_MTases_sf"/>
</dbReference>
<proteinExistence type="predicted"/>
<name>A0A450YAM6_9GAMM</name>
<accession>A0A450YAM6</accession>
<dbReference type="GO" id="GO:0032259">
    <property type="term" value="P:methylation"/>
    <property type="evidence" value="ECO:0007669"/>
    <property type="project" value="UniProtKB-KW"/>
</dbReference>
<protein>
    <submittedName>
        <fullName evidence="3">Methyltransferase domain-containing protein</fullName>
    </submittedName>
</protein>
<dbReference type="Gene3D" id="3.40.50.150">
    <property type="entry name" value="Vaccinia Virus protein VP39"/>
    <property type="match status" value="1"/>
</dbReference>
<evidence type="ECO:0000313" key="3">
    <source>
        <dbReference type="EMBL" id="VFK38544.1"/>
    </source>
</evidence>
<evidence type="ECO:0000313" key="2">
    <source>
        <dbReference type="EMBL" id="VFK36343.1"/>
    </source>
</evidence>
<dbReference type="InterPro" id="IPR013216">
    <property type="entry name" value="Methyltransf_11"/>
</dbReference>
<reference evidence="3" key="1">
    <citation type="submission" date="2019-02" db="EMBL/GenBank/DDBJ databases">
        <authorList>
            <person name="Gruber-Vodicka R. H."/>
            <person name="Seah K. B. B."/>
        </authorList>
    </citation>
    <scope>NUCLEOTIDE SEQUENCE</scope>
    <source>
        <strain evidence="3">BECK_S1320</strain>
        <strain evidence="2">BECK_S1321</strain>
    </source>
</reference>
<keyword evidence="3" id="KW-0808">Transferase</keyword>
<dbReference type="GO" id="GO:0008757">
    <property type="term" value="F:S-adenosylmethionine-dependent methyltransferase activity"/>
    <property type="evidence" value="ECO:0007669"/>
    <property type="project" value="InterPro"/>
</dbReference>
<dbReference type="Pfam" id="PF08241">
    <property type="entry name" value="Methyltransf_11"/>
    <property type="match status" value="1"/>
</dbReference>
<dbReference type="EMBL" id="CAADFR010000001">
    <property type="protein sequence ID" value="VFK36343.1"/>
    <property type="molecule type" value="Genomic_DNA"/>
</dbReference>
<evidence type="ECO:0000259" key="1">
    <source>
        <dbReference type="Pfam" id="PF08241"/>
    </source>
</evidence>
<organism evidence="3">
    <name type="scientific">Candidatus Kentrum sp. SD</name>
    <dbReference type="NCBI Taxonomy" id="2126332"/>
    <lineage>
        <taxon>Bacteria</taxon>
        <taxon>Pseudomonadati</taxon>
        <taxon>Pseudomonadota</taxon>
        <taxon>Gammaproteobacteria</taxon>
        <taxon>Candidatus Kentrum</taxon>
    </lineage>
</organism>
<dbReference type="AlphaFoldDB" id="A0A450YAM6"/>
<dbReference type="EMBL" id="CAADFU010000001">
    <property type="protein sequence ID" value="VFK38544.1"/>
    <property type="molecule type" value="Genomic_DNA"/>
</dbReference>
<sequence>MDTEARLLDDFLPHLFGYHLLQVGRLGDANLLTHGKISHRVVVETDGGRDIPHPCLWAESDALPIASDSVDVIILPHVLEFSPHMQQVIKEARRVLVAEGHLLIFAFNPASLIGIWHLLSAKEGRTPWIPCQGGRFPGFGRLRGWIVGMGFDVISTKRYFFRPPVRIGARMNHGRISDPLRFLDTAGLRFWPFFSGAYLLAAKKRVTTLTPRKSLRRQPKRSLIAVGLGESSS</sequence>
<keyword evidence="3" id="KW-0489">Methyltransferase</keyword>
<gene>
    <name evidence="3" type="ORF">BECKSD772E_GA0070983_100116</name>
    <name evidence="2" type="ORF">BECKSD772F_GA0070984_100117</name>
</gene>
<dbReference type="SUPFAM" id="SSF53335">
    <property type="entry name" value="S-adenosyl-L-methionine-dependent methyltransferases"/>
    <property type="match status" value="1"/>
</dbReference>